<evidence type="ECO:0000256" key="2">
    <source>
        <dbReference type="SAM" id="Phobius"/>
    </source>
</evidence>
<comment type="caution">
    <text evidence="4">The sequence shown here is derived from an EMBL/GenBank/DDBJ whole genome shotgun (WGS) entry which is preliminary data.</text>
</comment>
<name>A0ABV5GKP0_9FLAO</name>
<evidence type="ECO:0000256" key="1">
    <source>
        <dbReference type="PROSITE-ProRule" id="PRU00473"/>
    </source>
</evidence>
<evidence type="ECO:0000313" key="4">
    <source>
        <dbReference type="EMBL" id="MFB9095964.1"/>
    </source>
</evidence>
<keyword evidence="5" id="KW-1185">Reference proteome</keyword>
<dbReference type="PRINTS" id="PR01023">
    <property type="entry name" value="NAFLGMOTY"/>
</dbReference>
<dbReference type="PANTHER" id="PTHR30329:SF21">
    <property type="entry name" value="LIPOPROTEIN YIAD-RELATED"/>
    <property type="match status" value="1"/>
</dbReference>
<dbReference type="InterPro" id="IPR036737">
    <property type="entry name" value="OmpA-like_sf"/>
</dbReference>
<keyword evidence="2" id="KW-0812">Transmembrane</keyword>
<dbReference type="Proteomes" id="UP001589607">
    <property type="component" value="Unassembled WGS sequence"/>
</dbReference>
<dbReference type="PANTHER" id="PTHR30329">
    <property type="entry name" value="STATOR ELEMENT OF FLAGELLAR MOTOR COMPLEX"/>
    <property type="match status" value="1"/>
</dbReference>
<dbReference type="RefSeq" id="WP_236457419.1">
    <property type="nucleotide sequence ID" value="NZ_CBCSGE010000006.1"/>
</dbReference>
<accession>A0ABV5GKP0</accession>
<feature type="domain" description="OmpA-like" evidence="3">
    <location>
        <begin position="194"/>
        <end position="311"/>
    </location>
</feature>
<evidence type="ECO:0000259" key="3">
    <source>
        <dbReference type="PROSITE" id="PS51123"/>
    </source>
</evidence>
<dbReference type="CDD" id="cd07185">
    <property type="entry name" value="OmpA_C-like"/>
    <property type="match status" value="1"/>
</dbReference>
<dbReference type="Gene3D" id="3.30.1330.60">
    <property type="entry name" value="OmpA-like domain"/>
    <property type="match status" value="2"/>
</dbReference>
<dbReference type="InterPro" id="IPR050330">
    <property type="entry name" value="Bact_OuterMem_StrucFunc"/>
</dbReference>
<gene>
    <name evidence="4" type="ORF">ACFFVF_05510</name>
</gene>
<keyword evidence="2" id="KW-1133">Transmembrane helix</keyword>
<dbReference type="InterPro" id="IPR006665">
    <property type="entry name" value="OmpA-like"/>
</dbReference>
<proteinExistence type="predicted"/>
<dbReference type="SUPFAM" id="SSF103088">
    <property type="entry name" value="OmpA-like"/>
    <property type="match status" value="2"/>
</dbReference>
<organism evidence="4 5">
    <name type="scientific">Flavobacterium jumunjinense</name>
    <dbReference type="NCBI Taxonomy" id="998845"/>
    <lineage>
        <taxon>Bacteria</taxon>
        <taxon>Pseudomonadati</taxon>
        <taxon>Bacteroidota</taxon>
        <taxon>Flavobacteriia</taxon>
        <taxon>Flavobacteriales</taxon>
        <taxon>Flavobacteriaceae</taxon>
        <taxon>Flavobacterium</taxon>
    </lineage>
</organism>
<protein>
    <submittedName>
        <fullName evidence="4">OmpA family protein</fullName>
    </submittedName>
</protein>
<reference evidence="4 5" key="1">
    <citation type="submission" date="2024-09" db="EMBL/GenBank/DDBJ databases">
        <authorList>
            <person name="Sun Q."/>
            <person name="Mori K."/>
        </authorList>
    </citation>
    <scope>NUCLEOTIDE SEQUENCE [LARGE SCALE GENOMIC DNA]</scope>
    <source>
        <strain evidence="4 5">CECT 7955</strain>
    </source>
</reference>
<dbReference type="EMBL" id="JBHMEY010000012">
    <property type="protein sequence ID" value="MFB9095964.1"/>
    <property type="molecule type" value="Genomic_DNA"/>
</dbReference>
<dbReference type="Pfam" id="PF00691">
    <property type="entry name" value="OmpA"/>
    <property type="match status" value="1"/>
</dbReference>
<dbReference type="PROSITE" id="PS51123">
    <property type="entry name" value="OMPA_2"/>
    <property type="match status" value="1"/>
</dbReference>
<evidence type="ECO:0000313" key="5">
    <source>
        <dbReference type="Proteomes" id="UP001589607"/>
    </source>
</evidence>
<sequence length="311" mass="34816">MSRKAIYLLGIVLTILLGTWLYALFCCNNCCLKVKEDLNSKSKALNNAQNESKTAFSKNGFGFTTSNLHYSCADNFTFNFSDGKVVLPISDSIDLGISKLKTVLDSSDLKFAIKGFYSSKEENNSIFPDLGLARANAIKNYLVDKGIPEHKLELFSELNDKKLIIDDNIVHQSTSFGWLSKDINSTEKKDWNVVRNEIKATPLVLYFETGQSIINLTESDRKKLGVIVDYLNHVSDAKIAIEGHTDNVVGERNTNEYYSKKRAEFAQNYFISNGIPAQKIEVFGKGAANPIAENETEEGRAKNRRVEVTIK</sequence>
<feature type="transmembrane region" description="Helical" evidence="2">
    <location>
        <begin position="7"/>
        <end position="25"/>
    </location>
</feature>
<keyword evidence="1 2" id="KW-0472">Membrane</keyword>